<comment type="caution">
    <text evidence="1">The sequence shown here is derived from an EMBL/GenBank/DDBJ whole genome shotgun (WGS) entry which is preliminary data.</text>
</comment>
<dbReference type="EMBL" id="CAGKOT010000004">
    <property type="protein sequence ID" value="CAB5335340.1"/>
    <property type="molecule type" value="Genomic_DNA"/>
</dbReference>
<dbReference type="PROSITE" id="PS51468">
    <property type="entry name" value="VIT"/>
    <property type="match status" value="1"/>
</dbReference>
<name>A0A2I1DU16_9GLOM</name>
<accession>A0A2I1DU16</accession>
<protein>
    <submittedName>
        <fullName evidence="1">Uncharacterized protein</fullName>
    </submittedName>
</protein>
<dbReference type="OrthoDB" id="1729737at2759"/>
<dbReference type="Gene3D" id="3.40.50.410">
    <property type="entry name" value="von Willebrand factor, type A domain"/>
    <property type="match status" value="1"/>
</dbReference>
<dbReference type="PANTHER" id="PTHR45737">
    <property type="entry name" value="VON WILLEBRAND FACTOR A DOMAIN-CONTAINING PROTEIN 5A"/>
    <property type="match status" value="1"/>
</dbReference>
<evidence type="ECO:0000313" key="1">
    <source>
        <dbReference type="EMBL" id="CAB5335340.1"/>
    </source>
</evidence>
<proteinExistence type="predicted"/>
<dbReference type="VEuPathDB" id="FungiDB:FUN_024065"/>
<dbReference type="InterPro" id="IPR036465">
    <property type="entry name" value="vWFA_dom_sf"/>
</dbReference>
<dbReference type="InterPro" id="IPR013694">
    <property type="entry name" value="VIT"/>
</dbReference>
<gene>
    <name evidence="1" type="ORF">CHRIB12_LOCUS3250</name>
</gene>
<organism evidence="1 2">
    <name type="scientific">Rhizophagus irregularis</name>
    <dbReference type="NCBI Taxonomy" id="588596"/>
    <lineage>
        <taxon>Eukaryota</taxon>
        <taxon>Fungi</taxon>
        <taxon>Fungi incertae sedis</taxon>
        <taxon>Mucoromycota</taxon>
        <taxon>Glomeromycotina</taxon>
        <taxon>Glomeromycetes</taxon>
        <taxon>Glomerales</taxon>
        <taxon>Glomeraceae</taxon>
        <taxon>Rhizophagus</taxon>
    </lineage>
</organism>
<dbReference type="VEuPathDB" id="FungiDB:RhiirFUN_004687"/>
<dbReference type="SMART" id="SM00609">
    <property type="entry name" value="VIT"/>
    <property type="match status" value="1"/>
</dbReference>
<dbReference type="PROSITE" id="PS50234">
    <property type="entry name" value="VWFA"/>
    <property type="match status" value="1"/>
</dbReference>
<dbReference type="Pfam" id="PF08487">
    <property type="entry name" value="VIT"/>
    <property type="match status" value="1"/>
</dbReference>
<dbReference type="PANTHER" id="PTHR45737:SF6">
    <property type="entry name" value="VON WILLEBRAND FACTOR A DOMAIN-CONTAINING PROTEIN 5A"/>
    <property type="match status" value="1"/>
</dbReference>
<dbReference type="SMART" id="SM00327">
    <property type="entry name" value="VWA"/>
    <property type="match status" value="1"/>
</dbReference>
<sequence>MSFGLTYSHYHRLLPVSLQNVSAEAYVVDMIAEVKITQTYKNVETDVIKATYKFPINESAAVCAFEAEIDGKKVQGVVKEAQEAIIEYNDMNEKGHGAYLLEERHADIFECSIGSILPGQIVIIKFSYVVELKHDEETEKIRFVLPTAIAPKYGIDRNIHNQEFVGFGVSSFVKPELSLLIECKMTSVITNIESPSHFISCEININGNPKISRITLGEQINYLDKDFVMIIKSLGLDQPRAFIEHDPEKDTKCLMLTLVPKFAVNPVLTELIFIVDRSESMNGSSIKKASSALELLLRSLPEDCYFNIVSFGERFDPLFKQSEPNSPSSLSTALLLVRTMMANYGGKEIYQVLKWVFENKRTNIPTAVFLITDGNVWNVGEISELVKNNVKKYEDDLRLFVLGIGSNVSTNLVESLARAGKGYAQFVTDTEKMDKKLLGMLKNGTKSPIKDYQINWSDDVNVIDDSSEDSSEDSDTKIKDKPIISFFNDDEISSSEQSLNYDFVDNIVVRQAPYEIPQIYSGVRFIIYCMMPKDFTAKKSILLSAMSQNGPMKLEIPVDPIVLKGSKIHTLAARKLIQTLEDGTSYIHNHPKFRGKPVPASIIRKQIVTLGKTFNLVSKYTSFIAVDERNKANEEKENIDKVILFKKIGPNQWITKQSEATTQFGATTQAYPSLFRPATTQMPVFGFGAAVTQASAFGRFGATTTQALPSGTIGFGAAIQSSTVGGFGFGTPITQASPFGVTTQVFGLGTATTKSSAIGGFGFGTPITQVLPFGTVAPAFGFGATATTQALPSGPVAPAFGFGAATISSGGLASGGFGVQPSGFGFKANTPSGGFGVSPSQPSGLGFGVAATQLPSFSSINQSWFGNRQSPVYGGFQTQPTFDGINGIPNQPVFGGINSVQPQPSYAFAQSQPVYGGFGFAQTAANFGGFGLAQPSSANLFQPQSAFGSFHLPQPQLIQPQPLLGNFATQIPQNALPYNLNMQNPIPFGFNTPTTTLSLFDSLNITSSISPLFVLPSPTSKFAFLNNLITSSGLSIIGTTPTTLQTNNNTINFFETKKELREGSTLTTMITNNDNKKFDPRIASFDGLMTFLKFQSFDGIFRPTLQFYSFFNENNPMKDKPSEYDDESWCTSVSIAYLEIVIWKDFKQECEMCFEKANRALKKLMKSDNIKEILDKAKDWINKWSIKKE</sequence>
<dbReference type="SUPFAM" id="SSF53300">
    <property type="entry name" value="vWA-like"/>
    <property type="match status" value="1"/>
</dbReference>
<dbReference type="VEuPathDB" id="FungiDB:RhiirA1_528256"/>
<evidence type="ECO:0000313" key="2">
    <source>
        <dbReference type="Proteomes" id="UP000684084"/>
    </source>
</evidence>
<reference evidence="1" key="1">
    <citation type="submission" date="2020-05" db="EMBL/GenBank/DDBJ databases">
        <authorList>
            <person name="Rincon C."/>
            <person name="Sanders R I."/>
            <person name="Robbins C."/>
            <person name="Chaturvedi A."/>
        </authorList>
    </citation>
    <scope>NUCLEOTIDE SEQUENCE</scope>
    <source>
        <strain evidence="1">CHB12</strain>
    </source>
</reference>
<dbReference type="Proteomes" id="UP000684084">
    <property type="component" value="Unassembled WGS sequence"/>
</dbReference>
<dbReference type="InterPro" id="IPR002035">
    <property type="entry name" value="VWF_A"/>
</dbReference>
<dbReference type="Pfam" id="PF13768">
    <property type="entry name" value="VWA_3"/>
    <property type="match status" value="1"/>
</dbReference>
<dbReference type="AlphaFoldDB" id="A0A2I1DU16"/>